<evidence type="ECO:0000313" key="2">
    <source>
        <dbReference type="Proteomes" id="UP000280791"/>
    </source>
</evidence>
<reference evidence="1 2" key="1">
    <citation type="submission" date="2018-10" db="EMBL/GenBank/DDBJ databases">
        <title>Genomic Encyclopedia of Type Strains, Phase IV (KMG-IV): sequencing the most valuable type-strain genomes for metagenomic binning, comparative biology and taxonomic classification.</title>
        <authorList>
            <person name="Goeker M."/>
        </authorList>
    </citation>
    <scope>NUCLEOTIDE SEQUENCE [LARGE SCALE GENOMIC DNA]</scope>
    <source>
        <strain evidence="1 2">DSM 20549</strain>
    </source>
</reference>
<sequence length="286" mass="34383">MEIILNELSLENQFENSEDFFIKFKRIIEVYKIAIDNHFSLLKPSHLYSIILFESVSFHDILTAPQYRKSDEMKRYKSILSKIIQDEPFWDLDALHVNTDHYKCDFTDKINNYGLAEACERDKYVFSFETKIYKDKNNLEVKKNDSETIEIKNLITSKDITEELYLKGLIDESCYCIQRFNNTKLSFEELEEDYGFKTLSIEQRKLFINKFEEFIEMDWEQILKSDGLDYKEYTPSKKNWFGGTEYNQIKIMKFRISQKYRCFGYRVKDTFKVLRFETNHKVSDNG</sequence>
<proteinExistence type="predicted"/>
<dbReference type="AlphaFoldDB" id="A0A497YEB3"/>
<evidence type="ECO:0000313" key="1">
    <source>
        <dbReference type="EMBL" id="RLJ86625.1"/>
    </source>
</evidence>
<dbReference type="EMBL" id="RCCP01000003">
    <property type="protein sequence ID" value="RLJ86625.1"/>
    <property type="molecule type" value="Genomic_DNA"/>
</dbReference>
<dbReference type="Proteomes" id="UP000280791">
    <property type="component" value="Unassembled WGS sequence"/>
</dbReference>
<protein>
    <submittedName>
        <fullName evidence="1">Uncharacterized protein</fullName>
    </submittedName>
</protein>
<keyword evidence="2" id="KW-1185">Reference proteome</keyword>
<organism evidence="1 2">
    <name type="scientific">Planococcus citreus</name>
    <dbReference type="NCBI Taxonomy" id="1373"/>
    <lineage>
        <taxon>Bacteria</taxon>
        <taxon>Bacillati</taxon>
        <taxon>Bacillota</taxon>
        <taxon>Bacilli</taxon>
        <taxon>Bacillales</taxon>
        <taxon>Caryophanaceae</taxon>
        <taxon>Planococcus</taxon>
    </lineage>
</organism>
<dbReference type="RefSeq" id="WP_206662507.1">
    <property type="nucleotide sequence ID" value="NZ_QBEW01000057.1"/>
</dbReference>
<gene>
    <name evidence="1" type="ORF">DFR62_2227</name>
</gene>
<accession>A0A497YEB3</accession>
<comment type="caution">
    <text evidence="1">The sequence shown here is derived from an EMBL/GenBank/DDBJ whole genome shotgun (WGS) entry which is preliminary data.</text>
</comment>
<name>A0A497YEB3_9BACL</name>
<dbReference type="NCBIfam" id="NF046006">
    <property type="entry name" value="MAG6450_fam"/>
    <property type="match status" value="1"/>
</dbReference>